<dbReference type="GeneID" id="87013740"/>
<dbReference type="Gene3D" id="3.60.15.10">
    <property type="entry name" value="Ribonuclease Z/Hydroxyacylglutathione hydrolase-like"/>
    <property type="match status" value="1"/>
</dbReference>
<dbReference type="SUPFAM" id="SSF56281">
    <property type="entry name" value="Metallo-hydrolase/oxidoreductase"/>
    <property type="match status" value="1"/>
</dbReference>
<accession>A0ABD5P0R0</accession>
<reference evidence="2 3" key="1">
    <citation type="journal article" date="2014" name="Int. J. Syst. Evol. Microbiol.">
        <title>Complete genome sequence of Corynebacterium casei LMG S-19264T (=DSM 44701T), isolated from a smear-ripened cheese.</title>
        <authorList>
            <consortium name="US DOE Joint Genome Institute (JGI-PGF)"/>
            <person name="Walter F."/>
            <person name="Albersmeier A."/>
            <person name="Kalinowski J."/>
            <person name="Ruckert C."/>
        </authorList>
    </citation>
    <scope>NUCLEOTIDE SEQUENCE [LARGE SCALE GENOMIC DNA]</scope>
    <source>
        <strain evidence="2 3">IBRC-M 10912</strain>
    </source>
</reference>
<evidence type="ECO:0000313" key="2">
    <source>
        <dbReference type="EMBL" id="MFC4247881.1"/>
    </source>
</evidence>
<evidence type="ECO:0000313" key="3">
    <source>
        <dbReference type="Proteomes" id="UP001595821"/>
    </source>
</evidence>
<dbReference type="Pfam" id="PF00753">
    <property type="entry name" value="Lactamase_B"/>
    <property type="match status" value="1"/>
</dbReference>
<gene>
    <name evidence="2" type="ORF">ACFOZ7_13130</name>
</gene>
<dbReference type="EMBL" id="JBHSDJ010000104">
    <property type="protein sequence ID" value="MFC4247881.1"/>
    <property type="molecule type" value="Genomic_DNA"/>
</dbReference>
<sequence length="161" mass="17852">MPVAVKTERGLVLVDVGPEGIADALEVRLSDLGYGLEDIWLVSLTHHDGDHVGEIEEGRARADPIVAAHPEEMLSLSSECCKPLLTTVRYLVESLQDTQRECSTESCSICESGDRLVEMDHISVSGSIKCRGSITCCELCTRYLISLKLNRFDLPIYEIWE</sequence>
<protein>
    <submittedName>
        <fullName evidence="2">MBL fold metallo-hydrolase</fullName>
    </submittedName>
</protein>
<organism evidence="2 3">
    <name type="scientific">Natribaculum luteum</name>
    <dbReference type="NCBI Taxonomy" id="1586232"/>
    <lineage>
        <taxon>Archaea</taxon>
        <taxon>Methanobacteriati</taxon>
        <taxon>Methanobacteriota</taxon>
        <taxon>Stenosarchaea group</taxon>
        <taxon>Halobacteria</taxon>
        <taxon>Halobacteriales</taxon>
        <taxon>Natrialbaceae</taxon>
        <taxon>Natribaculum</taxon>
    </lineage>
</organism>
<dbReference type="InterPro" id="IPR001279">
    <property type="entry name" value="Metallo-B-lactamas"/>
</dbReference>
<name>A0ABD5P0R0_9EURY</name>
<dbReference type="RefSeq" id="WP_322987047.1">
    <property type="nucleotide sequence ID" value="NZ_CP095397.1"/>
</dbReference>
<evidence type="ECO:0000259" key="1">
    <source>
        <dbReference type="Pfam" id="PF00753"/>
    </source>
</evidence>
<dbReference type="AlphaFoldDB" id="A0ABD5P0R0"/>
<comment type="caution">
    <text evidence="2">The sequence shown here is derived from an EMBL/GenBank/DDBJ whole genome shotgun (WGS) entry which is preliminary data.</text>
</comment>
<proteinExistence type="predicted"/>
<dbReference type="InterPro" id="IPR036866">
    <property type="entry name" value="RibonucZ/Hydroxyglut_hydro"/>
</dbReference>
<feature type="domain" description="Metallo-beta-lactamase" evidence="1">
    <location>
        <begin position="5"/>
        <end position="74"/>
    </location>
</feature>
<dbReference type="Proteomes" id="UP001595821">
    <property type="component" value="Unassembled WGS sequence"/>
</dbReference>